<evidence type="ECO:0000313" key="2">
    <source>
        <dbReference type="EMBL" id="KAJ7724774.1"/>
    </source>
</evidence>
<dbReference type="GO" id="GO:0005506">
    <property type="term" value="F:iron ion binding"/>
    <property type="evidence" value="ECO:0007669"/>
    <property type="project" value="InterPro"/>
</dbReference>
<protein>
    <recommendedName>
        <fullName evidence="4">Cytochrome P450</fullName>
    </recommendedName>
</protein>
<feature type="chain" id="PRO_5042108033" description="Cytochrome P450" evidence="1">
    <location>
        <begin position="17"/>
        <end position="172"/>
    </location>
</feature>
<name>A0AAD7MP34_9AGAR</name>
<dbReference type="EMBL" id="JARKIB010000199">
    <property type="protein sequence ID" value="KAJ7724774.1"/>
    <property type="molecule type" value="Genomic_DNA"/>
</dbReference>
<evidence type="ECO:0008006" key="4">
    <source>
        <dbReference type="Google" id="ProtNLM"/>
    </source>
</evidence>
<evidence type="ECO:0000313" key="3">
    <source>
        <dbReference type="Proteomes" id="UP001215598"/>
    </source>
</evidence>
<comment type="caution">
    <text evidence="2">The sequence shown here is derived from an EMBL/GenBank/DDBJ whole genome shotgun (WGS) entry which is preliminary data.</text>
</comment>
<keyword evidence="1" id="KW-0732">Signal</keyword>
<feature type="signal peptide" evidence="1">
    <location>
        <begin position="1"/>
        <end position="16"/>
    </location>
</feature>
<reference evidence="2" key="1">
    <citation type="submission" date="2023-03" db="EMBL/GenBank/DDBJ databases">
        <title>Massive genome expansion in bonnet fungi (Mycena s.s.) driven by repeated elements and novel gene families across ecological guilds.</title>
        <authorList>
            <consortium name="Lawrence Berkeley National Laboratory"/>
            <person name="Harder C.B."/>
            <person name="Miyauchi S."/>
            <person name="Viragh M."/>
            <person name="Kuo A."/>
            <person name="Thoen E."/>
            <person name="Andreopoulos B."/>
            <person name="Lu D."/>
            <person name="Skrede I."/>
            <person name="Drula E."/>
            <person name="Henrissat B."/>
            <person name="Morin E."/>
            <person name="Kohler A."/>
            <person name="Barry K."/>
            <person name="LaButti K."/>
            <person name="Morin E."/>
            <person name="Salamov A."/>
            <person name="Lipzen A."/>
            <person name="Mereny Z."/>
            <person name="Hegedus B."/>
            <person name="Baldrian P."/>
            <person name="Stursova M."/>
            <person name="Weitz H."/>
            <person name="Taylor A."/>
            <person name="Grigoriev I.V."/>
            <person name="Nagy L.G."/>
            <person name="Martin F."/>
            <person name="Kauserud H."/>
        </authorList>
    </citation>
    <scope>NUCLEOTIDE SEQUENCE</scope>
    <source>
        <strain evidence="2">CBHHK182m</strain>
    </source>
</reference>
<dbReference type="Proteomes" id="UP001215598">
    <property type="component" value="Unassembled WGS sequence"/>
</dbReference>
<dbReference type="GO" id="GO:0020037">
    <property type="term" value="F:heme binding"/>
    <property type="evidence" value="ECO:0007669"/>
    <property type="project" value="InterPro"/>
</dbReference>
<evidence type="ECO:0000256" key="1">
    <source>
        <dbReference type="SAM" id="SignalP"/>
    </source>
</evidence>
<sequence>MLLRALASLALAIVGAQVARKVYRIVHRHFFSAFSRIPGPPNPSWIRGNFGRLTQAEYGPTFKVHILFSATHLYTIDTVALHRIINLRLLVTEDDERTKLRKIMSPAFGLSQVRGLTQLFIDKSLELSEFWAGQPTEADGWARLDVMVGLKAMTLDVIGLAGTHQPLTPELK</sequence>
<dbReference type="SUPFAM" id="SSF48264">
    <property type="entry name" value="Cytochrome P450"/>
    <property type="match status" value="1"/>
</dbReference>
<accession>A0AAD7MP34</accession>
<proteinExistence type="predicted"/>
<keyword evidence="3" id="KW-1185">Reference proteome</keyword>
<dbReference type="InterPro" id="IPR036396">
    <property type="entry name" value="Cyt_P450_sf"/>
</dbReference>
<dbReference type="Gene3D" id="1.10.630.10">
    <property type="entry name" value="Cytochrome P450"/>
    <property type="match status" value="1"/>
</dbReference>
<gene>
    <name evidence="2" type="ORF">B0H16DRAFT_1736522</name>
</gene>
<dbReference type="GO" id="GO:0004497">
    <property type="term" value="F:monooxygenase activity"/>
    <property type="evidence" value="ECO:0007669"/>
    <property type="project" value="InterPro"/>
</dbReference>
<dbReference type="AlphaFoldDB" id="A0AAD7MP34"/>
<organism evidence="2 3">
    <name type="scientific">Mycena metata</name>
    <dbReference type="NCBI Taxonomy" id="1033252"/>
    <lineage>
        <taxon>Eukaryota</taxon>
        <taxon>Fungi</taxon>
        <taxon>Dikarya</taxon>
        <taxon>Basidiomycota</taxon>
        <taxon>Agaricomycotina</taxon>
        <taxon>Agaricomycetes</taxon>
        <taxon>Agaricomycetidae</taxon>
        <taxon>Agaricales</taxon>
        <taxon>Marasmiineae</taxon>
        <taxon>Mycenaceae</taxon>
        <taxon>Mycena</taxon>
    </lineage>
</organism>
<dbReference type="GO" id="GO:0016705">
    <property type="term" value="F:oxidoreductase activity, acting on paired donors, with incorporation or reduction of molecular oxygen"/>
    <property type="evidence" value="ECO:0007669"/>
    <property type="project" value="InterPro"/>
</dbReference>